<dbReference type="EMBL" id="CM009755">
    <property type="protein sequence ID" value="PUZ47532.1"/>
    <property type="molecule type" value="Genomic_DNA"/>
</dbReference>
<dbReference type="Gramene" id="PUZ47532">
    <property type="protein sequence ID" value="PUZ47532"/>
    <property type="gene ID" value="GQ55_7G173000"/>
</dbReference>
<feature type="compositionally biased region" description="Basic and acidic residues" evidence="2">
    <location>
        <begin position="151"/>
        <end position="181"/>
    </location>
</feature>
<reference evidence="4 5" key="1">
    <citation type="submission" date="2018-04" db="EMBL/GenBank/DDBJ databases">
        <title>WGS assembly of Panicum hallii var. hallii HAL2.</title>
        <authorList>
            <person name="Lovell J."/>
            <person name="Jenkins J."/>
            <person name="Lowry D."/>
            <person name="Mamidi S."/>
            <person name="Sreedasyam A."/>
            <person name="Weng X."/>
            <person name="Barry K."/>
            <person name="Bonette J."/>
            <person name="Campitelli B."/>
            <person name="Daum C."/>
            <person name="Gordon S."/>
            <person name="Gould B."/>
            <person name="Lipzen A."/>
            <person name="MacQueen A."/>
            <person name="Palacio-Mejia J."/>
            <person name="Plott C."/>
            <person name="Shakirov E."/>
            <person name="Shu S."/>
            <person name="Yoshinaga Y."/>
            <person name="Zane M."/>
            <person name="Rokhsar D."/>
            <person name="Grimwood J."/>
            <person name="Schmutz J."/>
            <person name="Juenger T."/>
        </authorList>
    </citation>
    <scope>NUCLEOTIDE SEQUENCE [LARGE SCALE GENOMIC DNA]</scope>
    <source>
        <strain evidence="5">cv. HAL2</strain>
    </source>
</reference>
<evidence type="ECO:0000256" key="2">
    <source>
        <dbReference type="SAM" id="MobiDB-lite"/>
    </source>
</evidence>
<accession>A0A2T7CW11</accession>
<gene>
    <name evidence="4" type="ORF">GQ55_7G173000</name>
</gene>
<evidence type="ECO:0000259" key="3">
    <source>
        <dbReference type="PROSITE" id="PS50105"/>
    </source>
</evidence>
<protein>
    <recommendedName>
        <fullName evidence="3">SAM domain-containing protein</fullName>
    </recommendedName>
</protein>
<feature type="compositionally biased region" description="Basic and acidic residues" evidence="2">
    <location>
        <begin position="93"/>
        <end position="113"/>
    </location>
</feature>
<feature type="region of interest" description="Disordered" evidence="2">
    <location>
        <begin position="145"/>
        <end position="183"/>
    </location>
</feature>
<dbReference type="PANTHER" id="PTHR10627">
    <property type="entry name" value="SCP160"/>
    <property type="match status" value="1"/>
</dbReference>
<sequence length="373" mass="41545">MFSCKLCLGHAPSSTVYLYLLVTLKITNLLHAHSAFRIFCAVSDEVVKRRDISDVINDDEVPLSGKKRSLRERLGSNVTDSDFYGSQHRNKRQQTESDSSHGDDGSDRQVGKDDLRLKLMRKGLLQRSNGGAEQNGVDLREKLSRNQKNLSRYDARGHAPESRARYDMRDKPPELRSRYSSREGVLVSRPSAVVSRIPSARSVDEMDSSRKPYSSWATDGLRHSSPERLTSFRGDASPPRAYDQIRSMPSLRSVGSSRPQSFITRDAHETSRAQPYSGKSTISVDAVQRANEITPSGAAMPTAPVVKEVPQTVTELLSSLGLEKYLVLFQAEEVDMAALRQMGESDLKDMGVPMGPRKKILLAVGPQSKQRQR</sequence>
<keyword evidence="5" id="KW-1185">Reference proteome</keyword>
<feature type="region of interest" description="Disordered" evidence="2">
    <location>
        <begin position="76"/>
        <end position="113"/>
    </location>
</feature>
<organism evidence="4 5">
    <name type="scientific">Panicum hallii var. hallii</name>
    <dbReference type="NCBI Taxonomy" id="1504633"/>
    <lineage>
        <taxon>Eukaryota</taxon>
        <taxon>Viridiplantae</taxon>
        <taxon>Streptophyta</taxon>
        <taxon>Embryophyta</taxon>
        <taxon>Tracheophyta</taxon>
        <taxon>Spermatophyta</taxon>
        <taxon>Magnoliopsida</taxon>
        <taxon>Liliopsida</taxon>
        <taxon>Poales</taxon>
        <taxon>Poaceae</taxon>
        <taxon>PACMAD clade</taxon>
        <taxon>Panicoideae</taxon>
        <taxon>Panicodae</taxon>
        <taxon>Paniceae</taxon>
        <taxon>Panicinae</taxon>
        <taxon>Panicum</taxon>
        <taxon>Panicum sect. Panicum</taxon>
    </lineage>
</organism>
<name>A0A2T7CW11_9POAL</name>
<evidence type="ECO:0000313" key="5">
    <source>
        <dbReference type="Proteomes" id="UP000244336"/>
    </source>
</evidence>
<keyword evidence="1" id="KW-0677">Repeat</keyword>
<dbReference type="Gene3D" id="1.10.150.50">
    <property type="entry name" value="Transcription Factor, Ets-1"/>
    <property type="match status" value="1"/>
</dbReference>
<dbReference type="SUPFAM" id="SSF47769">
    <property type="entry name" value="SAM/Pointed domain"/>
    <property type="match status" value="1"/>
</dbReference>
<dbReference type="PROSITE" id="PS50105">
    <property type="entry name" value="SAM_DOMAIN"/>
    <property type="match status" value="1"/>
</dbReference>
<dbReference type="Pfam" id="PF00536">
    <property type="entry name" value="SAM_1"/>
    <property type="match status" value="1"/>
</dbReference>
<proteinExistence type="predicted"/>
<evidence type="ECO:0000256" key="1">
    <source>
        <dbReference type="ARBA" id="ARBA00022737"/>
    </source>
</evidence>
<evidence type="ECO:0000313" key="4">
    <source>
        <dbReference type="EMBL" id="PUZ47532.1"/>
    </source>
</evidence>
<dbReference type="PANTHER" id="PTHR10627:SF74">
    <property type="entry name" value="OS08G0526500 PROTEIN"/>
    <property type="match status" value="1"/>
</dbReference>
<dbReference type="FunFam" id="1.10.150.50:FF:000077">
    <property type="entry name" value="DDHD domain-containing 2"/>
    <property type="match status" value="1"/>
</dbReference>
<dbReference type="OrthoDB" id="76949at2759"/>
<dbReference type="Proteomes" id="UP000244336">
    <property type="component" value="Chromosome 7"/>
</dbReference>
<dbReference type="InterPro" id="IPR001660">
    <property type="entry name" value="SAM"/>
</dbReference>
<dbReference type="SMART" id="SM00454">
    <property type="entry name" value="SAM"/>
    <property type="match status" value="1"/>
</dbReference>
<dbReference type="InterPro" id="IPR013761">
    <property type="entry name" value="SAM/pointed_sf"/>
</dbReference>
<dbReference type="AlphaFoldDB" id="A0A2T7CW11"/>
<feature type="region of interest" description="Disordered" evidence="2">
    <location>
        <begin position="198"/>
        <end position="239"/>
    </location>
</feature>
<feature type="domain" description="SAM" evidence="3">
    <location>
        <begin position="308"/>
        <end position="362"/>
    </location>
</feature>